<sequence length="115" mass="11937">MIVVEGGAPALGALVPFFAVGGAGGALFLVVVSRSVAMRFPAALLAALLAADEETGYETLVKEQVCSREIAGSYGPKYPDCALSTGDGCLKISFRSLCKQKQPVRVGGRQSKSEE</sequence>
<evidence type="ECO:0000313" key="3">
    <source>
        <dbReference type="Proteomes" id="UP000712600"/>
    </source>
</evidence>
<accession>A0A8S9QEB1</accession>
<name>A0A8S9QEB1_BRACR</name>
<evidence type="ECO:0000313" key="2">
    <source>
        <dbReference type="EMBL" id="KAF3538052.1"/>
    </source>
</evidence>
<organism evidence="2 3">
    <name type="scientific">Brassica cretica</name>
    <name type="common">Mustard</name>
    <dbReference type="NCBI Taxonomy" id="69181"/>
    <lineage>
        <taxon>Eukaryota</taxon>
        <taxon>Viridiplantae</taxon>
        <taxon>Streptophyta</taxon>
        <taxon>Embryophyta</taxon>
        <taxon>Tracheophyta</taxon>
        <taxon>Spermatophyta</taxon>
        <taxon>Magnoliopsida</taxon>
        <taxon>eudicotyledons</taxon>
        <taxon>Gunneridae</taxon>
        <taxon>Pentapetalae</taxon>
        <taxon>rosids</taxon>
        <taxon>malvids</taxon>
        <taxon>Brassicales</taxon>
        <taxon>Brassicaceae</taxon>
        <taxon>Brassiceae</taxon>
        <taxon>Brassica</taxon>
    </lineage>
</organism>
<feature type="transmembrane region" description="Helical" evidence="1">
    <location>
        <begin position="12"/>
        <end position="32"/>
    </location>
</feature>
<gene>
    <name evidence="2" type="ORF">F2Q69_00018695</name>
</gene>
<keyword evidence="1" id="KW-0812">Transmembrane</keyword>
<keyword evidence="1" id="KW-1133">Transmembrane helix</keyword>
<keyword evidence="1" id="KW-0472">Membrane</keyword>
<comment type="caution">
    <text evidence="2">The sequence shown here is derived from an EMBL/GenBank/DDBJ whole genome shotgun (WGS) entry which is preliminary data.</text>
</comment>
<dbReference type="EMBL" id="QGKX02001290">
    <property type="protein sequence ID" value="KAF3538052.1"/>
    <property type="molecule type" value="Genomic_DNA"/>
</dbReference>
<dbReference type="AlphaFoldDB" id="A0A8S9QEB1"/>
<reference evidence="2" key="1">
    <citation type="submission" date="2019-12" db="EMBL/GenBank/DDBJ databases">
        <title>Genome sequencing and annotation of Brassica cretica.</title>
        <authorList>
            <person name="Studholme D.J."/>
            <person name="Sarris P."/>
        </authorList>
    </citation>
    <scope>NUCLEOTIDE SEQUENCE</scope>
    <source>
        <strain evidence="2">PFS-109/04</strain>
        <tissue evidence="2">Leaf</tissue>
    </source>
</reference>
<proteinExistence type="predicted"/>
<evidence type="ECO:0000256" key="1">
    <source>
        <dbReference type="SAM" id="Phobius"/>
    </source>
</evidence>
<dbReference type="Proteomes" id="UP000712600">
    <property type="component" value="Unassembled WGS sequence"/>
</dbReference>
<protein>
    <submittedName>
        <fullName evidence="2">Uncharacterized protein</fullName>
    </submittedName>
</protein>